<dbReference type="InterPro" id="IPR036397">
    <property type="entry name" value="RNaseH_sf"/>
</dbReference>
<name>J0DBY7_AURST</name>
<dbReference type="GO" id="GO:0003676">
    <property type="term" value="F:nucleic acid binding"/>
    <property type="evidence" value="ECO:0007669"/>
    <property type="project" value="InterPro"/>
</dbReference>
<dbReference type="KEGG" id="adl:AURDEDRAFT_128549"/>
<dbReference type="AlphaFoldDB" id="J0DBY7"/>
<dbReference type="Gene3D" id="3.30.420.10">
    <property type="entry name" value="Ribonuclease H-like superfamily/Ribonuclease H"/>
    <property type="match status" value="1"/>
</dbReference>
<gene>
    <name evidence="1" type="ORF">AURDEDRAFT_128549</name>
</gene>
<dbReference type="EMBL" id="JH687817">
    <property type="protein sequence ID" value="EJD39123.1"/>
    <property type="molecule type" value="Genomic_DNA"/>
</dbReference>
<protein>
    <recommendedName>
        <fullName evidence="3">RNase H type-1 domain-containing protein</fullName>
    </recommendedName>
</protein>
<evidence type="ECO:0008006" key="3">
    <source>
        <dbReference type="Google" id="ProtNLM"/>
    </source>
</evidence>
<dbReference type="Proteomes" id="UP000006514">
    <property type="component" value="Unassembled WGS sequence"/>
</dbReference>
<dbReference type="OMA" id="DARINVF"/>
<keyword evidence="2" id="KW-1185">Reference proteome</keyword>
<accession>J0DBY7</accession>
<dbReference type="OrthoDB" id="2752996at2759"/>
<evidence type="ECO:0000313" key="1">
    <source>
        <dbReference type="EMBL" id="EJD39123.1"/>
    </source>
</evidence>
<evidence type="ECO:0000313" key="2">
    <source>
        <dbReference type="Proteomes" id="UP000006514"/>
    </source>
</evidence>
<reference evidence="2" key="1">
    <citation type="journal article" date="2012" name="Science">
        <title>The Paleozoic origin of enzymatic lignin decomposition reconstructed from 31 fungal genomes.</title>
        <authorList>
            <person name="Floudas D."/>
            <person name="Binder M."/>
            <person name="Riley R."/>
            <person name="Barry K."/>
            <person name="Blanchette R.A."/>
            <person name="Henrissat B."/>
            <person name="Martinez A.T."/>
            <person name="Otillar R."/>
            <person name="Spatafora J.W."/>
            <person name="Yadav J.S."/>
            <person name="Aerts A."/>
            <person name="Benoit I."/>
            <person name="Boyd A."/>
            <person name="Carlson A."/>
            <person name="Copeland A."/>
            <person name="Coutinho P.M."/>
            <person name="de Vries R.P."/>
            <person name="Ferreira P."/>
            <person name="Findley K."/>
            <person name="Foster B."/>
            <person name="Gaskell J."/>
            <person name="Glotzer D."/>
            <person name="Gorecki P."/>
            <person name="Heitman J."/>
            <person name="Hesse C."/>
            <person name="Hori C."/>
            <person name="Igarashi K."/>
            <person name="Jurgens J.A."/>
            <person name="Kallen N."/>
            <person name="Kersten P."/>
            <person name="Kohler A."/>
            <person name="Kuees U."/>
            <person name="Kumar T.K.A."/>
            <person name="Kuo A."/>
            <person name="LaButti K."/>
            <person name="Larrondo L.F."/>
            <person name="Lindquist E."/>
            <person name="Ling A."/>
            <person name="Lombard V."/>
            <person name="Lucas S."/>
            <person name="Lundell T."/>
            <person name="Martin R."/>
            <person name="McLaughlin D.J."/>
            <person name="Morgenstern I."/>
            <person name="Morin E."/>
            <person name="Murat C."/>
            <person name="Nagy L.G."/>
            <person name="Nolan M."/>
            <person name="Ohm R.A."/>
            <person name="Patyshakuliyeva A."/>
            <person name="Rokas A."/>
            <person name="Ruiz-Duenas F.J."/>
            <person name="Sabat G."/>
            <person name="Salamov A."/>
            <person name="Samejima M."/>
            <person name="Schmutz J."/>
            <person name="Slot J.C."/>
            <person name="St John F."/>
            <person name="Stenlid J."/>
            <person name="Sun H."/>
            <person name="Sun S."/>
            <person name="Syed K."/>
            <person name="Tsang A."/>
            <person name="Wiebenga A."/>
            <person name="Young D."/>
            <person name="Pisabarro A."/>
            <person name="Eastwood D.C."/>
            <person name="Martin F."/>
            <person name="Cullen D."/>
            <person name="Grigoriev I.V."/>
            <person name="Hibbett D.S."/>
        </authorList>
    </citation>
    <scope>NUCLEOTIDE SEQUENCE [LARGE SCALE GENOMIC DNA]</scope>
    <source>
        <strain evidence="2">TFB10046</strain>
    </source>
</reference>
<sequence length="371" mass="41922">METLRLPKSHGGLNLFCAEERNEAQYLSWLSAYLAPQNERPLWVFVADELYRLAIRVSDASIIPEDYRTNPFSQDWRPNKNKLPFILKQILKVADKYHLTIDAPYIPQDTRKRMTAWAHPAMLDQENLRLRTPEARCLKRRHAVRNLDHLEEIAEQDEEDHTGADDCECPNCDADRVEGCRHPSRCQEFANDLLGGIAPKWNLASEQIELPGQLWQEMSENRDSALENGEEVVFNQLLGNSLDESDMFRVFVNSHALRPGTAREICLREPGIRNLPPSDASSVHVIACGSTIYGRSADARGGFAVHFPDAEYGDDSGRCAGSYQTEERSAAIAILRAAQIVPLDRTMHIVTNSKNVVKRICNKLEENDDAG</sequence>
<organism evidence="1 2">
    <name type="scientific">Auricularia subglabra (strain TFB-10046 / SS5)</name>
    <name type="common">White-rot fungus</name>
    <name type="synonym">Auricularia delicata (strain TFB10046)</name>
    <dbReference type="NCBI Taxonomy" id="717982"/>
    <lineage>
        <taxon>Eukaryota</taxon>
        <taxon>Fungi</taxon>
        <taxon>Dikarya</taxon>
        <taxon>Basidiomycota</taxon>
        <taxon>Agaricomycotina</taxon>
        <taxon>Agaricomycetes</taxon>
        <taxon>Auriculariales</taxon>
        <taxon>Auriculariaceae</taxon>
        <taxon>Auricularia</taxon>
    </lineage>
</organism>
<dbReference type="InParanoid" id="J0DBY7"/>
<proteinExistence type="predicted"/>